<sequence length="258" mass="27326">MARRTTSKVVAGAVALAAIGIGVVAAQPAGAVANGVQVNDGIFPFAVKFLMTDIPKPDGSKYDSACSGALIDRQWVITAGHCFHDVNRKPVSGPVPYKTKAIIGRVDDADTGKGAERSVVEVQQSPKNDVSIAKLDQPIDDIKPIPLREAGPRKDETLVLAGWGQETPDATGPAKHLRLGIVKVHDVQDVVANVTGYWPKPDTSACPTDSGAPYFEQQPDDSRLVSLESGGPTCPHAGPERTSRVDVIADWIHEKIGE</sequence>
<proteinExistence type="inferred from homology"/>
<dbReference type="PRINTS" id="PR00722">
    <property type="entry name" value="CHYMOTRYPSIN"/>
</dbReference>
<dbReference type="PANTHER" id="PTHR24276">
    <property type="entry name" value="POLYSERASE-RELATED"/>
    <property type="match status" value="1"/>
</dbReference>
<feature type="domain" description="Peptidase S1" evidence="4">
    <location>
        <begin position="32"/>
        <end position="257"/>
    </location>
</feature>
<comment type="similarity">
    <text evidence="1">Belongs to the peptidase S1 family.</text>
</comment>
<dbReference type="Gene3D" id="2.40.10.10">
    <property type="entry name" value="Trypsin-like serine proteases"/>
    <property type="match status" value="1"/>
</dbReference>
<dbReference type="InterPro" id="IPR018114">
    <property type="entry name" value="TRYPSIN_HIS"/>
</dbReference>
<dbReference type="PANTHER" id="PTHR24276:SF98">
    <property type="entry name" value="FI18310P1-RELATED"/>
    <property type="match status" value="1"/>
</dbReference>
<reference evidence="5 6" key="1">
    <citation type="journal article" date="2019" name="Int. J. Syst. Evol. Microbiol.">
        <title>The Global Catalogue of Microorganisms (GCM) 10K type strain sequencing project: providing services to taxonomists for standard genome sequencing and annotation.</title>
        <authorList>
            <consortium name="The Broad Institute Genomics Platform"/>
            <consortium name="The Broad Institute Genome Sequencing Center for Infectious Disease"/>
            <person name="Wu L."/>
            <person name="Ma J."/>
        </authorList>
    </citation>
    <scope>NUCLEOTIDE SEQUENCE [LARGE SCALE GENOMIC DNA]</scope>
    <source>
        <strain evidence="5 6">JCM 14545</strain>
    </source>
</reference>
<dbReference type="InterPro" id="IPR009003">
    <property type="entry name" value="Peptidase_S1_PA"/>
</dbReference>
<evidence type="ECO:0000313" key="5">
    <source>
        <dbReference type="EMBL" id="GAA1988961.1"/>
    </source>
</evidence>
<dbReference type="PROSITE" id="PS00134">
    <property type="entry name" value="TRYPSIN_HIS"/>
    <property type="match status" value="1"/>
</dbReference>
<keyword evidence="2" id="KW-1015">Disulfide bond</keyword>
<name>A0ABN2SM24_9PSEU</name>
<dbReference type="InterPro" id="IPR001254">
    <property type="entry name" value="Trypsin_dom"/>
</dbReference>
<dbReference type="PROSITE" id="PS50240">
    <property type="entry name" value="TRYPSIN_DOM"/>
    <property type="match status" value="1"/>
</dbReference>
<dbReference type="SUPFAM" id="SSF50494">
    <property type="entry name" value="Trypsin-like serine proteases"/>
    <property type="match status" value="1"/>
</dbReference>
<keyword evidence="3" id="KW-0732">Signal</keyword>
<protein>
    <submittedName>
        <fullName evidence="5">Trypsin-like serine protease</fullName>
    </submittedName>
</protein>
<comment type="caution">
    <text evidence="5">The sequence shown here is derived from an EMBL/GenBank/DDBJ whole genome shotgun (WGS) entry which is preliminary data.</text>
</comment>
<keyword evidence="6" id="KW-1185">Reference proteome</keyword>
<feature type="chain" id="PRO_5045075486" evidence="3">
    <location>
        <begin position="27"/>
        <end position="258"/>
    </location>
</feature>
<evidence type="ECO:0000256" key="2">
    <source>
        <dbReference type="ARBA" id="ARBA00023157"/>
    </source>
</evidence>
<dbReference type="RefSeq" id="WP_344430629.1">
    <property type="nucleotide sequence ID" value="NZ_BAAANN010000050.1"/>
</dbReference>
<dbReference type="Pfam" id="PF00089">
    <property type="entry name" value="Trypsin"/>
    <property type="match status" value="1"/>
</dbReference>
<organism evidence="5 6">
    <name type="scientific">Amycolatopsis minnesotensis</name>
    <dbReference type="NCBI Taxonomy" id="337894"/>
    <lineage>
        <taxon>Bacteria</taxon>
        <taxon>Bacillati</taxon>
        <taxon>Actinomycetota</taxon>
        <taxon>Actinomycetes</taxon>
        <taxon>Pseudonocardiales</taxon>
        <taxon>Pseudonocardiaceae</taxon>
        <taxon>Amycolatopsis</taxon>
    </lineage>
</organism>
<evidence type="ECO:0000313" key="6">
    <source>
        <dbReference type="Proteomes" id="UP001501116"/>
    </source>
</evidence>
<dbReference type="EMBL" id="BAAANN010000050">
    <property type="protein sequence ID" value="GAA1988961.1"/>
    <property type="molecule type" value="Genomic_DNA"/>
</dbReference>
<evidence type="ECO:0000256" key="1">
    <source>
        <dbReference type="ARBA" id="ARBA00007664"/>
    </source>
</evidence>
<dbReference type="SMART" id="SM00020">
    <property type="entry name" value="Tryp_SPc"/>
    <property type="match status" value="1"/>
</dbReference>
<dbReference type="InterPro" id="IPR050430">
    <property type="entry name" value="Peptidase_S1"/>
</dbReference>
<dbReference type="InterPro" id="IPR043504">
    <property type="entry name" value="Peptidase_S1_PA_chymotrypsin"/>
</dbReference>
<evidence type="ECO:0000256" key="3">
    <source>
        <dbReference type="SAM" id="SignalP"/>
    </source>
</evidence>
<dbReference type="InterPro" id="IPR001314">
    <property type="entry name" value="Peptidase_S1A"/>
</dbReference>
<gene>
    <name evidence="5" type="ORF">GCM10009754_78990</name>
</gene>
<dbReference type="Proteomes" id="UP001501116">
    <property type="component" value="Unassembled WGS sequence"/>
</dbReference>
<accession>A0ABN2SM24</accession>
<feature type="signal peptide" evidence="3">
    <location>
        <begin position="1"/>
        <end position="26"/>
    </location>
</feature>
<evidence type="ECO:0000259" key="4">
    <source>
        <dbReference type="PROSITE" id="PS50240"/>
    </source>
</evidence>